<feature type="region of interest" description="Disordered" evidence="5">
    <location>
        <begin position="206"/>
        <end position="243"/>
    </location>
</feature>
<feature type="compositionally biased region" description="Basic and acidic residues" evidence="5">
    <location>
        <begin position="220"/>
        <end position="236"/>
    </location>
</feature>
<dbReference type="InterPro" id="IPR006447">
    <property type="entry name" value="Myb_dom_plants"/>
</dbReference>
<evidence type="ECO:0000256" key="2">
    <source>
        <dbReference type="ARBA" id="ARBA00023125"/>
    </source>
</evidence>
<dbReference type="PANTHER" id="PTHR31499">
    <property type="entry name" value="MYB FAMILY TRANSCRIPTION FACTOR PHL11"/>
    <property type="match status" value="1"/>
</dbReference>
<proteinExistence type="predicted"/>
<dbReference type="PROSITE" id="PS51294">
    <property type="entry name" value="HTH_MYB"/>
    <property type="match status" value="1"/>
</dbReference>
<keyword evidence="8" id="KW-1185">Reference proteome</keyword>
<dbReference type="InterPro" id="IPR046955">
    <property type="entry name" value="PHR1-like"/>
</dbReference>
<dbReference type="OrthoDB" id="551907at2759"/>
<dbReference type="InterPro" id="IPR017930">
    <property type="entry name" value="Myb_dom"/>
</dbReference>
<dbReference type="InterPro" id="IPR009057">
    <property type="entry name" value="Homeodomain-like_sf"/>
</dbReference>
<keyword evidence="2" id="KW-0238">DNA-binding</keyword>
<feature type="domain" description="HTH myb-type" evidence="6">
    <location>
        <begin position="49"/>
        <end position="109"/>
    </location>
</feature>
<dbReference type="InterPro" id="IPR001005">
    <property type="entry name" value="SANT/Myb"/>
</dbReference>
<dbReference type="Gene3D" id="1.10.10.60">
    <property type="entry name" value="Homeodomain-like"/>
    <property type="match status" value="1"/>
</dbReference>
<dbReference type="FunFam" id="1.10.10.60:FF:000002">
    <property type="entry name" value="Myb family transcription factor"/>
    <property type="match status" value="1"/>
</dbReference>
<evidence type="ECO:0000256" key="1">
    <source>
        <dbReference type="ARBA" id="ARBA00023015"/>
    </source>
</evidence>
<dbReference type="GO" id="GO:0003677">
    <property type="term" value="F:DNA binding"/>
    <property type="evidence" value="ECO:0007669"/>
    <property type="project" value="UniProtKB-KW"/>
</dbReference>
<sequence length="243" mass="27978">MNQSKVELVSSSSNNNNGTKIQEHGLEKSGSSVVSFNGRRNAITINKPLSSRQRLRWTHELHERFVDAIAQLGGPERSTPKGVLRVMDVQGLTIYHVKSHLQKYRLSKYLSVPESSPDGPKAENRDLSDFDYPSMQITESLKLQMEVEKRLHEQLEVQKQLQLRIEAQGRYLKRIIDQQQRRNMVIEENPSNIDDARFQPFQQCENSEDLMIQSGSHPGTPEHEKQIKRQKDDGYVKQESNSN</sequence>
<dbReference type="Proteomes" id="UP000036987">
    <property type="component" value="Unassembled WGS sequence"/>
</dbReference>
<keyword evidence="3" id="KW-0804">Transcription</keyword>
<comment type="caution">
    <text evidence="7">The sequence shown here is derived from an EMBL/GenBank/DDBJ whole genome shotgun (WGS) entry which is preliminary data.</text>
</comment>
<dbReference type="SMR" id="A0A0K9Q5L9"/>
<feature type="region of interest" description="Disordered" evidence="5">
    <location>
        <begin position="1"/>
        <end position="32"/>
    </location>
</feature>
<reference evidence="8" key="1">
    <citation type="journal article" date="2016" name="Nature">
        <title>The genome of the seagrass Zostera marina reveals angiosperm adaptation to the sea.</title>
        <authorList>
            <person name="Olsen J.L."/>
            <person name="Rouze P."/>
            <person name="Verhelst B."/>
            <person name="Lin Y.-C."/>
            <person name="Bayer T."/>
            <person name="Collen J."/>
            <person name="Dattolo E."/>
            <person name="De Paoli E."/>
            <person name="Dittami S."/>
            <person name="Maumus F."/>
            <person name="Michel G."/>
            <person name="Kersting A."/>
            <person name="Lauritano C."/>
            <person name="Lohaus R."/>
            <person name="Toepel M."/>
            <person name="Tonon T."/>
            <person name="Vanneste K."/>
            <person name="Amirebrahimi M."/>
            <person name="Brakel J."/>
            <person name="Bostroem C."/>
            <person name="Chovatia M."/>
            <person name="Grimwood J."/>
            <person name="Jenkins J.W."/>
            <person name="Jueterbock A."/>
            <person name="Mraz A."/>
            <person name="Stam W.T."/>
            <person name="Tice H."/>
            <person name="Bornberg-Bauer E."/>
            <person name="Green P.J."/>
            <person name="Pearson G.A."/>
            <person name="Procaccini G."/>
            <person name="Duarte C.M."/>
            <person name="Schmutz J."/>
            <person name="Reusch T.B.H."/>
            <person name="Van de Peer Y."/>
        </authorList>
    </citation>
    <scope>NUCLEOTIDE SEQUENCE [LARGE SCALE GENOMIC DNA]</scope>
    <source>
        <strain evidence="8">cv. Finnish</strain>
    </source>
</reference>
<dbReference type="InterPro" id="IPR025756">
    <property type="entry name" value="Myb_CC_LHEQLE"/>
</dbReference>
<dbReference type="PANTHER" id="PTHR31499:SF79">
    <property type="entry name" value="HTH MYB-TYPE DOMAIN-CONTAINING PROTEIN"/>
    <property type="match status" value="1"/>
</dbReference>
<name>A0A0K9Q5L9_ZOSMR</name>
<evidence type="ECO:0000313" key="7">
    <source>
        <dbReference type="EMBL" id="KMZ76494.1"/>
    </source>
</evidence>
<dbReference type="Pfam" id="PF14379">
    <property type="entry name" value="Myb_CC_LHEQLE"/>
    <property type="match status" value="1"/>
</dbReference>
<dbReference type="SUPFAM" id="SSF46689">
    <property type="entry name" value="Homeodomain-like"/>
    <property type="match status" value="1"/>
</dbReference>
<evidence type="ECO:0000313" key="8">
    <source>
        <dbReference type="Proteomes" id="UP000036987"/>
    </source>
</evidence>
<dbReference type="STRING" id="29655.A0A0K9Q5L9"/>
<keyword evidence="1" id="KW-0805">Transcription regulation</keyword>
<keyword evidence="4" id="KW-0539">Nucleus</keyword>
<evidence type="ECO:0000256" key="5">
    <source>
        <dbReference type="SAM" id="MobiDB-lite"/>
    </source>
</evidence>
<gene>
    <name evidence="7" type="ORF">ZOSMA_101G00780</name>
</gene>
<evidence type="ECO:0000256" key="3">
    <source>
        <dbReference type="ARBA" id="ARBA00023163"/>
    </source>
</evidence>
<dbReference type="Pfam" id="PF00249">
    <property type="entry name" value="Myb_DNA-binding"/>
    <property type="match status" value="1"/>
</dbReference>
<dbReference type="NCBIfam" id="TIGR01557">
    <property type="entry name" value="myb_SHAQKYF"/>
    <property type="match status" value="1"/>
</dbReference>
<protein>
    <submittedName>
        <fullName evidence="7">MYB transcription factor</fullName>
    </submittedName>
</protein>
<organism evidence="7 8">
    <name type="scientific">Zostera marina</name>
    <name type="common">Eelgrass</name>
    <dbReference type="NCBI Taxonomy" id="29655"/>
    <lineage>
        <taxon>Eukaryota</taxon>
        <taxon>Viridiplantae</taxon>
        <taxon>Streptophyta</taxon>
        <taxon>Embryophyta</taxon>
        <taxon>Tracheophyta</taxon>
        <taxon>Spermatophyta</taxon>
        <taxon>Magnoliopsida</taxon>
        <taxon>Liliopsida</taxon>
        <taxon>Zosteraceae</taxon>
        <taxon>Zostera</taxon>
    </lineage>
</organism>
<evidence type="ECO:0000259" key="6">
    <source>
        <dbReference type="PROSITE" id="PS51294"/>
    </source>
</evidence>
<dbReference type="AlphaFoldDB" id="A0A0K9Q5L9"/>
<evidence type="ECO:0000256" key="4">
    <source>
        <dbReference type="ARBA" id="ARBA00023242"/>
    </source>
</evidence>
<dbReference type="EMBL" id="LFYR01000025">
    <property type="protein sequence ID" value="KMZ76494.1"/>
    <property type="molecule type" value="Genomic_DNA"/>
</dbReference>
<dbReference type="GO" id="GO:0003700">
    <property type="term" value="F:DNA-binding transcription factor activity"/>
    <property type="evidence" value="ECO:0007669"/>
    <property type="project" value="InterPro"/>
</dbReference>
<accession>A0A0K9Q5L9</accession>